<feature type="DNA-binding region" description="HMG box" evidence="4">
    <location>
        <begin position="8"/>
        <end position="76"/>
    </location>
</feature>
<dbReference type="Gene3D" id="1.10.30.10">
    <property type="entry name" value="High mobility group box domain"/>
    <property type="match status" value="1"/>
</dbReference>
<dbReference type="Proteomes" id="UP001353858">
    <property type="component" value="Unassembled WGS sequence"/>
</dbReference>
<keyword evidence="2 4" id="KW-0238">DNA-binding</keyword>
<gene>
    <name evidence="7" type="ORF">RN001_007203</name>
</gene>
<dbReference type="GO" id="GO:0001228">
    <property type="term" value="F:DNA-binding transcription activator activity, RNA polymerase II-specific"/>
    <property type="evidence" value="ECO:0007669"/>
    <property type="project" value="TreeGrafter"/>
</dbReference>
<dbReference type="GO" id="GO:0005634">
    <property type="term" value="C:nucleus"/>
    <property type="evidence" value="ECO:0007669"/>
    <property type="project" value="UniProtKB-SubCell"/>
</dbReference>
<comment type="subcellular location">
    <subcellularLocation>
        <location evidence="1">Nucleus</location>
    </subcellularLocation>
</comment>
<evidence type="ECO:0000256" key="2">
    <source>
        <dbReference type="ARBA" id="ARBA00023125"/>
    </source>
</evidence>
<evidence type="ECO:0000256" key="5">
    <source>
        <dbReference type="SAM" id="MobiDB-lite"/>
    </source>
</evidence>
<organism evidence="7 8">
    <name type="scientific">Aquatica leii</name>
    <dbReference type="NCBI Taxonomy" id="1421715"/>
    <lineage>
        <taxon>Eukaryota</taxon>
        <taxon>Metazoa</taxon>
        <taxon>Ecdysozoa</taxon>
        <taxon>Arthropoda</taxon>
        <taxon>Hexapoda</taxon>
        <taxon>Insecta</taxon>
        <taxon>Pterygota</taxon>
        <taxon>Neoptera</taxon>
        <taxon>Endopterygota</taxon>
        <taxon>Coleoptera</taxon>
        <taxon>Polyphaga</taxon>
        <taxon>Elateriformia</taxon>
        <taxon>Elateroidea</taxon>
        <taxon>Lampyridae</taxon>
        <taxon>Luciolinae</taxon>
        <taxon>Aquatica</taxon>
    </lineage>
</organism>
<dbReference type="InterPro" id="IPR050140">
    <property type="entry name" value="SRY-related_HMG-box_TF-like"/>
</dbReference>
<dbReference type="CDD" id="cd22028">
    <property type="entry name" value="HMG-box_SoxA_SoxB_SoxG"/>
    <property type="match status" value="1"/>
</dbReference>
<feature type="domain" description="HMG box" evidence="6">
    <location>
        <begin position="8"/>
        <end position="76"/>
    </location>
</feature>
<sequence length="236" mass="27107">MSADSSHIKRPMNAFMVWSRIRRKHISTNYPRLHNSEISKLLGAEWKLLSELDKRPFIDEAKRLRSQHMLDHPGYKYRPRRKPKNDKEQLKNGGRLIYNGVPYTDPIQQALNRAFYGTVPVADNFTAFPTLPTLQENKQMSAMNTKLPPLVGHTIHESISLPHLRQQEPIEENQSVSQELLQLHYDKFEHEKFSLPSYTSLAGSLQHRALIRAASIYASACNEIASTSAPVYFKSI</sequence>
<dbReference type="AlphaFoldDB" id="A0AAN7P815"/>
<evidence type="ECO:0000259" key="6">
    <source>
        <dbReference type="PROSITE" id="PS50118"/>
    </source>
</evidence>
<evidence type="ECO:0000313" key="8">
    <source>
        <dbReference type="Proteomes" id="UP001353858"/>
    </source>
</evidence>
<dbReference type="GO" id="GO:0030182">
    <property type="term" value="P:neuron differentiation"/>
    <property type="evidence" value="ECO:0007669"/>
    <property type="project" value="TreeGrafter"/>
</dbReference>
<dbReference type="GO" id="GO:0000978">
    <property type="term" value="F:RNA polymerase II cis-regulatory region sequence-specific DNA binding"/>
    <property type="evidence" value="ECO:0007669"/>
    <property type="project" value="TreeGrafter"/>
</dbReference>
<dbReference type="EMBL" id="JARPUR010000003">
    <property type="protein sequence ID" value="KAK4879057.1"/>
    <property type="molecule type" value="Genomic_DNA"/>
</dbReference>
<dbReference type="Pfam" id="PF00505">
    <property type="entry name" value="HMG_box"/>
    <property type="match status" value="1"/>
</dbReference>
<proteinExistence type="predicted"/>
<evidence type="ECO:0000256" key="3">
    <source>
        <dbReference type="ARBA" id="ARBA00023242"/>
    </source>
</evidence>
<dbReference type="FunFam" id="1.10.30.10:FF:000002">
    <property type="entry name" value="transcription factor Sox-2"/>
    <property type="match status" value="1"/>
</dbReference>
<feature type="region of interest" description="Disordered" evidence="5">
    <location>
        <begin position="70"/>
        <end position="93"/>
    </location>
</feature>
<evidence type="ECO:0000313" key="7">
    <source>
        <dbReference type="EMBL" id="KAK4879057.1"/>
    </source>
</evidence>
<evidence type="ECO:0000256" key="1">
    <source>
        <dbReference type="ARBA" id="ARBA00004123"/>
    </source>
</evidence>
<accession>A0AAN7P815</accession>
<dbReference type="SMART" id="SM00398">
    <property type="entry name" value="HMG"/>
    <property type="match status" value="1"/>
</dbReference>
<evidence type="ECO:0000256" key="4">
    <source>
        <dbReference type="PROSITE-ProRule" id="PRU00267"/>
    </source>
</evidence>
<protein>
    <recommendedName>
        <fullName evidence="6">HMG box domain-containing protein</fullName>
    </recommendedName>
</protein>
<comment type="caution">
    <text evidence="7">The sequence shown here is derived from an EMBL/GenBank/DDBJ whole genome shotgun (WGS) entry which is preliminary data.</text>
</comment>
<dbReference type="GO" id="GO:0000122">
    <property type="term" value="P:negative regulation of transcription by RNA polymerase II"/>
    <property type="evidence" value="ECO:0007669"/>
    <property type="project" value="TreeGrafter"/>
</dbReference>
<dbReference type="SUPFAM" id="SSF47095">
    <property type="entry name" value="HMG-box"/>
    <property type="match status" value="1"/>
</dbReference>
<dbReference type="InterPro" id="IPR009071">
    <property type="entry name" value="HMG_box_dom"/>
</dbReference>
<dbReference type="PANTHER" id="PTHR10270">
    <property type="entry name" value="SOX TRANSCRIPTION FACTOR"/>
    <property type="match status" value="1"/>
</dbReference>
<reference evidence="8" key="1">
    <citation type="submission" date="2023-01" db="EMBL/GenBank/DDBJ databases">
        <title>Key to firefly adult light organ development and bioluminescence: homeobox transcription factors regulate luciferase expression and transportation to peroxisome.</title>
        <authorList>
            <person name="Fu X."/>
        </authorList>
    </citation>
    <scope>NUCLEOTIDE SEQUENCE [LARGE SCALE GENOMIC DNA]</scope>
</reference>
<dbReference type="GO" id="GO:0007420">
    <property type="term" value="P:brain development"/>
    <property type="evidence" value="ECO:0007669"/>
    <property type="project" value="TreeGrafter"/>
</dbReference>
<keyword evidence="8" id="KW-1185">Reference proteome</keyword>
<name>A0AAN7P815_9COLE</name>
<dbReference type="PROSITE" id="PS50118">
    <property type="entry name" value="HMG_BOX_2"/>
    <property type="match status" value="1"/>
</dbReference>
<keyword evidence="3 4" id="KW-0539">Nucleus</keyword>
<dbReference type="PANTHER" id="PTHR10270:SF323">
    <property type="entry name" value="TRANSCRIPTION FACTOR SOX-14-RELATED"/>
    <property type="match status" value="1"/>
</dbReference>
<dbReference type="InterPro" id="IPR036910">
    <property type="entry name" value="HMG_box_dom_sf"/>
</dbReference>
<feature type="compositionally biased region" description="Basic residues" evidence="5">
    <location>
        <begin position="75"/>
        <end position="84"/>
    </location>
</feature>